<dbReference type="Pfam" id="PF07366">
    <property type="entry name" value="SnoaL"/>
    <property type="match status" value="1"/>
</dbReference>
<reference evidence="1" key="1">
    <citation type="submission" date="2020-11" db="EMBL/GenBank/DDBJ databases">
        <title>Chlorella ohadii genome sequencing and assembly.</title>
        <authorList>
            <person name="Murik O."/>
            <person name="Treves H."/>
            <person name="Kedem I."/>
            <person name="Shotland Y."/>
            <person name="Kaplan A."/>
        </authorList>
    </citation>
    <scope>NUCLEOTIDE SEQUENCE</scope>
    <source>
        <strain evidence="1">1</strain>
    </source>
</reference>
<evidence type="ECO:0000313" key="1">
    <source>
        <dbReference type="EMBL" id="KAI7840428.1"/>
    </source>
</evidence>
<name>A0AAD5DQA0_9CHLO</name>
<sequence>MLTMAARAWAGLAARRGAAAGPIGLHRTLNRTAASASAAPDLNALWEEHIATEFEEKCAKAAVATMVPHATVNHVPVMTGGSGTAALERFYHNHFIHNMPPDVQLTPIDRVVAKDTVVDEFIFDFTHSVQMDWMLPGIAPTGKRVRVPFIVVVKFEGSKLLAERIYWDQASVLAQLGLIDTTGLPVAGAEQAAKATQMANGGGDIPSNGLVAKLANGSK</sequence>
<evidence type="ECO:0008006" key="3">
    <source>
        <dbReference type="Google" id="ProtNLM"/>
    </source>
</evidence>
<proteinExistence type="predicted"/>
<accession>A0AAD5DQA0</accession>
<gene>
    <name evidence="1" type="ORF">COHA_005858</name>
</gene>
<organism evidence="1 2">
    <name type="scientific">Chlorella ohadii</name>
    <dbReference type="NCBI Taxonomy" id="2649997"/>
    <lineage>
        <taxon>Eukaryota</taxon>
        <taxon>Viridiplantae</taxon>
        <taxon>Chlorophyta</taxon>
        <taxon>core chlorophytes</taxon>
        <taxon>Trebouxiophyceae</taxon>
        <taxon>Chlorellales</taxon>
        <taxon>Chlorellaceae</taxon>
        <taxon>Chlorella clade</taxon>
        <taxon>Chlorella</taxon>
    </lineage>
</organism>
<dbReference type="SUPFAM" id="SSF54427">
    <property type="entry name" value="NTF2-like"/>
    <property type="match status" value="1"/>
</dbReference>
<keyword evidence="2" id="KW-1185">Reference proteome</keyword>
<dbReference type="Gene3D" id="3.10.450.50">
    <property type="match status" value="1"/>
</dbReference>
<protein>
    <recommendedName>
        <fullName evidence="3">Carboxymethylenebutenolidase</fullName>
    </recommendedName>
</protein>
<dbReference type="Proteomes" id="UP001205105">
    <property type="component" value="Unassembled WGS sequence"/>
</dbReference>
<comment type="caution">
    <text evidence="1">The sequence shown here is derived from an EMBL/GenBank/DDBJ whole genome shotgun (WGS) entry which is preliminary data.</text>
</comment>
<evidence type="ECO:0000313" key="2">
    <source>
        <dbReference type="Proteomes" id="UP001205105"/>
    </source>
</evidence>
<dbReference type="AlphaFoldDB" id="A0AAD5DQA0"/>
<dbReference type="InterPro" id="IPR009959">
    <property type="entry name" value="Cyclase_SnoaL-like"/>
</dbReference>
<dbReference type="EMBL" id="JADXDR010000080">
    <property type="protein sequence ID" value="KAI7840428.1"/>
    <property type="molecule type" value="Genomic_DNA"/>
</dbReference>
<dbReference type="InterPro" id="IPR032710">
    <property type="entry name" value="NTF2-like_dom_sf"/>
</dbReference>
<dbReference type="PANTHER" id="PTHR38436">
    <property type="entry name" value="POLYKETIDE CYCLASE SNOAL-LIKE DOMAIN"/>
    <property type="match status" value="1"/>
</dbReference>
<dbReference type="GO" id="GO:0030638">
    <property type="term" value="P:polyketide metabolic process"/>
    <property type="evidence" value="ECO:0007669"/>
    <property type="project" value="InterPro"/>
</dbReference>
<dbReference type="PANTHER" id="PTHR38436:SF3">
    <property type="entry name" value="CARBOXYMETHYLENEBUTENOLIDASE-RELATED"/>
    <property type="match status" value="1"/>
</dbReference>